<accession>A0A7R9HSZ9</accession>
<sequence length="230" mass="25322">MKGNVPGQEARRVWKQVELGQSIKPPESLLFEVKKCHYPIASCRALVSCSVAYCPLVTLESPAGDHVTSSSTPQENGEATDEKGKSKIKSLSLISSSADKKHNALTAAALYQSWLRASSDSEDDDDDDEGDESFEGQDESEEGDEDEDAGKEEEEGDEDDEEEEEDEEDEEEDLSMKVMEEFIKGFWNSKEVPSLPSVACIEEVVTRVPVKGFHSAALTVKLQTFLLVVP</sequence>
<feature type="compositionally biased region" description="Acidic residues" evidence="1">
    <location>
        <begin position="120"/>
        <end position="173"/>
    </location>
</feature>
<feature type="region of interest" description="Disordered" evidence="1">
    <location>
        <begin position="117"/>
        <end position="175"/>
    </location>
</feature>
<proteinExistence type="predicted"/>
<evidence type="ECO:0000313" key="2">
    <source>
        <dbReference type="EMBL" id="CAD7431517.1"/>
    </source>
</evidence>
<feature type="region of interest" description="Disordered" evidence="1">
    <location>
        <begin position="61"/>
        <end position="87"/>
    </location>
</feature>
<protein>
    <submittedName>
        <fullName evidence="2">Uncharacterized protein</fullName>
    </submittedName>
</protein>
<gene>
    <name evidence="2" type="ORF">TMSB3V08_LOCUS8248</name>
</gene>
<name>A0A7R9HSZ9_9NEOP</name>
<reference evidence="2" key="1">
    <citation type="submission" date="2020-11" db="EMBL/GenBank/DDBJ databases">
        <authorList>
            <person name="Tran Van P."/>
        </authorList>
    </citation>
    <scope>NUCLEOTIDE SEQUENCE</scope>
</reference>
<feature type="compositionally biased region" description="Polar residues" evidence="1">
    <location>
        <begin position="67"/>
        <end position="77"/>
    </location>
</feature>
<evidence type="ECO:0000256" key="1">
    <source>
        <dbReference type="SAM" id="MobiDB-lite"/>
    </source>
</evidence>
<organism evidence="2">
    <name type="scientific">Timema monikensis</name>
    <dbReference type="NCBI Taxonomy" id="170555"/>
    <lineage>
        <taxon>Eukaryota</taxon>
        <taxon>Metazoa</taxon>
        <taxon>Ecdysozoa</taxon>
        <taxon>Arthropoda</taxon>
        <taxon>Hexapoda</taxon>
        <taxon>Insecta</taxon>
        <taxon>Pterygota</taxon>
        <taxon>Neoptera</taxon>
        <taxon>Polyneoptera</taxon>
        <taxon>Phasmatodea</taxon>
        <taxon>Timematodea</taxon>
        <taxon>Timematoidea</taxon>
        <taxon>Timematidae</taxon>
        <taxon>Timema</taxon>
    </lineage>
</organism>
<dbReference type="EMBL" id="OB795007">
    <property type="protein sequence ID" value="CAD7431517.1"/>
    <property type="molecule type" value="Genomic_DNA"/>
</dbReference>
<dbReference type="AlphaFoldDB" id="A0A7R9HSZ9"/>